<dbReference type="AlphaFoldDB" id="A0A0B6YVH7"/>
<accession>A0A0B6YVH7</accession>
<dbReference type="EMBL" id="HACG01013267">
    <property type="protein sequence ID" value="CEK60132.1"/>
    <property type="molecule type" value="Transcribed_RNA"/>
</dbReference>
<evidence type="ECO:0000313" key="1">
    <source>
        <dbReference type="EMBL" id="CEK60132.1"/>
    </source>
</evidence>
<reference evidence="1" key="1">
    <citation type="submission" date="2014-12" db="EMBL/GenBank/DDBJ databases">
        <title>Insight into the proteome of Arion vulgaris.</title>
        <authorList>
            <person name="Aradska J."/>
            <person name="Bulat T."/>
            <person name="Smidak R."/>
            <person name="Sarate P."/>
            <person name="Gangsoo J."/>
            <person name="Sialana F."/>
            <person name="Bilban M."/>
            <person name="Lubec G."/>
        </authorList>
    </citation>
    <scope>NUCLEOTIDE SEQUENCE</scope>
    <source>
        <tissue evidence="1">Skin</tissue>
    </source>
</reference>
<protein>
    <submittedName>
        <fullName evidence="1">Uncharacterized protein</fullName>
    </submittedName>
</protein>
<organism evidence="1">
    <name type="scientific">Arion vulgaris</name>
    <dbReference type="NCBI Taxonomy" id="1028688"/>
    <lineage>
        <taxon>Eukaryota</taxon>
        <taxon>Metazoa</taxon>
        <taxon>Spiralia</taxon>
        <taxon>Lophotrochozoa</taxon>
        <taxon>Mollusca</taxon>
        <taxon>Gastropoda</taxon>
        <taxon>Heterobranchia</taxon>
        <taxon>Euthyneura</taxon>
        <taxon>Panpulmonata</taxon>
        <taxon>Eupulmonata</taxon>
        <taxon>Stylommatophora</taxon>
        <taxon>Helicina</taxon>
        <taxon>Arionoidea</taxon>
        <taxon>Arionidae</taxon>
        <taxon>Arion</taxon>
    </lineage>
</organism>
<proteinExistence type="predicted"/>
<sequence>MNAGTRNTAVVVHVHHKHTDVFYPALAAYNTGIKHGCSFLDIGSLEQLGMSLHQGH</sequence>
<name>A0A0B6YVH7_9EUPU</name>
<gene>
    <name evidence="1" type="primary">ORF38505</name>
</gene>